<evidence type="ECO:0000313" key="2">
    <source>
        <dbReference type="Proteomes" id="UP001056778"/>
    </source>
</evidence>
<accession>A0ACB9TXD4</accession>
<reference evidence="1" key="1">
    <citation type="submission" date="2022-04" db="EMBL/GenBank/DDBJ databases">
        <title>Chromosome-scale genome assembly of Holotrichia oblita Faldermann.</title>
        <authorList>
            <person name="Rongchong L."/>
        </authorList>
    </citation>
    <scope>NUCLEOTIDE SEQUENCE</scope>
    <source>
        <strain evidence="1">81SQS9</strain>
    </source>
</reference>
<evidence type="ECO:0000313" key="1">
    <source>
        <dbReference type="EMBL" id="KAI4471304.1"/>
    </source>
</evidence>
<sequence length="2108" mass="240408">MSIKRFFSRNSYKIKYQRLKDIPPVPIKTYKWEDIRREKRKGRYPYTYLSKEPYNEDIDPNQFKMDTLKPSKSASTLEKSGSGVNIQDITDKSVNNGKDYLEVHEGIVDAPDSSNEDNVSQYLDKDDDPPVIVEHLEIPGPSKVEEKMDVDDDKQGERAKSEEPKRKRKLSIESSYSRISLSKLGVMKKLREAKEKLKLPKFSFSKSESKLDIPKQSKERERKKSNSREAAKKTLQAYLEPKKDNAPVYIHIPLKPPPGETDEFSYLEFEEKKPDAPSAPTINVDKQDAEKTTDAEPTDEPGVQFIILTAPSDDETLNNPDTPSTGTTKKFLENVTLKDLQSLPQECIDKISPDMPIDGIIFEDVVQVKYFDEYNRPIGTTETSKIHEVTEGNLPKLEKKLSQRNLAKELEKEIASSMDSLQKIARQNTLKKLKEDHKSRSSEALRKLDNGKQRTTQEAPELTSVSKASADELPKASKVERAKSEKIKRSKPEKSGEPKPGKSDESKTDNAKLQIAKEEKKEIPKSSSEEPQAADKKVMYDEEDGLKLSEAAVKMINEELAKEQLPKTDEEQLKAAAKTDPAKKKVSFKRRSKQEDPHGVYEDVQVTSDSKKVDGKEQQTKELKVIEPSQSMSVDEEKSYLDDKIMKMTSLEEDYNKWSKITDHEYEPVNPPAENGIQQHAPPPPPPEVQITDAPVKRTSSKKSPPNSIRIPLTDEVVVQSDEEHESGDALTVEEMQARIEDQFFNQSTPSTQLADSSTNKTPASSTASNKENASQPSQAKKFQDTLKIQTGKLRAKFQNIKAPKINMPQRPNFEKLKIQKPNITLPKIPDQMRVNLPSFTLPKKNSARKRPVKQFSTESNVGDSKKKLFDFSTYPRIFKKKKKPDDLNDDDIGMSATVPRSKKSPKGRRNHSKGAKETEKKRKSPDVIRIPLHSEESMDKEEYNLASRARYEDENIDMDDAYVRESQQMNTASALNAGDFGRSRWNHGSFHGHNLNEIENRDNEPEPPALTSFQNETKTSELSSFENEPKSSELDSFENEPRDAMLDQEMERPQTSPEPEFEQEMDSRQSDMRSVSSSGDVHRPGVLEKINSNEYFIQIGGNYASSELREAFRQPTNQLAKLQTDDSFDREFDISDQSIQEIPKRRPIRKPKRKKTPNVSRERIPYDQESEPEEYPEPYIEQPARPKRKSKQKKNPDDDKPPYQETIFVPEQEFEVMRKSASENILLTDRGVEDNFHNGHFRQEYPQLYENERMQGIEQPNILICSPYYKQAFRYQDDHNIPLQRYGNETPEAPPRKRSLKSLVSEHDSIIDEINLPEHETSQPNIDMNKLEHEYIIPTPDIPPVRPARTRSRTRSHSRATSQPEDEQQQQLPEPQQPCVEEPCVQQVCDYMGYAVIEKNRHREPPLPPPTRKKRAAAKTDAKFFTVPRPLKEEAPIRPIRNYSTLVPKGSRSPTSFGKDEKENLDLGQYIEIEDDDEHSRLQSGEIVQKMKDRPLPAPPRPPRKTKDSDKDGPFKDITNQNDLDEEEPPLKTKLEEAEVSVQTEPLPDDVVCEELVQEKGDKIIIPTTSKYHQPITEFENIETVTHGALVVTPVPEDFQEGPITSFSRSTERIITIRREVDNEKDSKIPGSYTYTKESQPTIIERIIERPIASSPEIEVLKAQKLQVSDLDVDRLMVNELLASKIKVSEIDSDSISVTEINPKSGNLVIGGLELPASLIQEILNKLKSSQSSPESQSSTPQQTPESQTKVSKIEKQIGTSKNEEDSTENENDLEEFSKLTVKEDVPLRDDKSFVKFDEPILSLEEEFPSETEEKLSQPDSELSPTTLKTTIEYLDDLLMEENKRQEIEESARKIVQDVLQAAVDAKTALPTLGRQQEYPFFEKSESIDLEEVPPLVPDTSEEERLIQELKTDSAGQKKTPIEKQLDEPPKRPPRQSDIHRLQQSQEDIFIPSQIIENSHNILLNDTPPPRPPDPEERLYLRSQPPPSFYVLRSPALDDLVDEDIPLPPRRKRPPRPPSRSTSEEEAPPATPRSRRHRTPEPSIPQLTGQLTRACATASQKAFKRLVKHVTMNILRNADAGLILLGNGGSPIVHHHHWEYFNPPRDL</sequence>
<comment type="caution">
    <text evidence="1">The sequence shown here is derived from an EMBL/GenBank/DDBJ whole genome shotgun (WGS) entry which is preliminary data.</text>
</comment>
<gene>
    <name evidence="1" type="ORF">MML48_1g02276</name>
</gene>
<protein>
    <submittedName>
        <fullName evidence="1">Uncharacterized protein</fullName>
    </submittedName>
</protein>
<dbReference type="EMBL" id="CM043015">
    <property type="protein sequence ID" value="KAI4471304.1"/>
    <property type="molecule type" value="Genomic_DNA"/>
</dbReference>
<proteinExistence type="predicted"/>
<dbReference type="Proteomes" id="UP001056778">
    <property type="component" value="Chromosome 1"/>
</dbReference>
<keyword evidence="2" id="KW-1185">Reference proteome</keyword>
<name>A0ACB9TXD4_HOLOL</name>
<organism evidence="1 2">
    <name type="scientific">Holotrichia oblita</name>
    <name type="common">Chafer beetle</name>
    <dbReference type="NCBI Taxonomy" id="644536"/>
    <lineage>
        <taxon>Eukaryota</taxon>
        <taxon>Metazoa</taxon>
        <taxon>Ecdysozoa</taxon>
        <taxon>Arthropoda</taxon>
        <taxon>Hexapoda</taxon>
        <taxon>Insecta</taxon>
        <taxon>Pterygota</taxon>
        <taxon>Neoptera</taxon>
        <taxon>Endopterygota</taxon>
        <taxon>Coleoptera</taxon>
        <taxon>Polyphaga</taxon>
        <taxon>Scarabaeiformia</taxon>
        <taxon>Scarabaeidae</taxon>
        <taxon>Melolonthinae</taxon>
        <taxon>Holotrichia</taxon>
    </lineage>
</organism>